<evidence type="ECO:0000256" key="1">
    <source>
        <dbReference type="SAM" id="Coils"/>
    </source>
</evidence>
<proteinExistence type="predicted"/>
<comment type="caution">
    <text evidence="3">The sequence shown here is derived from an EMBL/GenBank/DDBJ whole genome shotgun (WGS) entry which is preliminary data.</text>
</comment>
<keyword evidence="2" id="KW-1133">Transmembrane helix</keyword>
<dbReference type="Proteomes" id="UP000646053">
    <property type="component" value="Unassembled WGS sequence"/>
</dbReference>
<dbReference type="AlphaFoldDB" id="A0A8J7Z5E2"/>
<keyword evidence="1" id="KW-0175">Coiled coil</keyword>
<reference evidence="3" key="1">
    <citation type="submission" date="2019-12" db="EMBL/GenBank/DDBJ databases">
        <title>High-Quality draft genome sequences of three cyanobacteria isolated from the limestone walls of the Old Cathedral of Coimbra.</title>
        <authorList>
            <person name="Tiago I."/>
            <person name="Soares F."/>
            <person name="Portugal A."/>
        </authorList>
    </citation>
    <scope>NUCLEOTIDE SEQUENCE</scope>
    <source>
        <strain evidence="3">A</strain>
    </source>
</reference>
<evidence type="ECO:0000313" key="4">
    <source>
        <dbReference type="Proteomes" id="UP000646053"/>
    </source>
</evidence>
<dbReference type="RefSeq" id="WP_162423929.1">
    <property type="nucleotide sequence ID" value="NZ_WVIE01000015.1"/>
</dbReference>
<keyword evidence="2" id="KW-0472">Membrane</keyword>
<gene>
    <name evidence="3" type="ORF">GS601_14105</name>
</gene>
<feature type="transmembrane region" description="Helical" evidence="2">
    <location>
        <begin position="163"/>
        <end position="184"/>
    </location>
</feature>
<keyword evidence="2" id="KW-0812">Transmembrane</keyword>
<keyword evidence="4" id="KW-1185">Reference proteome</keyword>
<feature type="coiled-coil region" evidence="1">
    <location>
        <begin position="27"/>
        <end position="68"/>
    </location>
</feature>
<evidence type="ECO:0000256" key="2">
    <source>
        <dbReference type="SAM" id="Phobius"/>
    </source>
</evidence>
<organism evidence="3 4">
    <name type="scientific">Myxacorys almedinensis A</name>
    <dbReference type="NCBI Taxonomy" id="2690445"/>
    <lineage>
        <taxon>Bacteria</taxon>
        <taxon>Bacillati</taxon>
        <taxon>Cyanobacteriota</taxon>
        <taxon>Cyanophyceae</taxon>
        <taxon>Leptolyngbyales</taxon>
        <taxon>Leptolyngbyaceae</taxon>
        <taxon>Myxacorys</taxon>
        <taxon>Myxacorys almedinensis</taxon>
    </lineage>
</organism>
<accession>A0A8J7Z5E2</accession>
<dbReference type="EMBL" id="WVIE01000015">
    <property type="protein sequence ID" value="NDJ18413.1"/>
    <property type="molecule type" value="Genomic_DNA"/>
</dbReference>
<name>A0A8J7Z5E2_9CYAN</name>
<evidence type="ECO:0000313" key="3">
    <source>
        <dbReference type="EMBL" id="NDJ18413.1"/>
    </source>
</evidence>
<protein>
    <submittedName>
        <fullName evidence="3">Uncharacterized protein</fullName>
    </submittedName>
</protein>
<sequence length="193" mass="20596">MQNANHSGQAVPSSPPAYAPSVPISLYREVTAELQATKTTLDAIKQQNQQLVQQNQRLHHEIEKAVQSALNLRQAAIGVSRLAEVNMAAQDSSKPMSRFEGLSKVDVAPVAAPATFRAPTLAPKSISFDSPFPAETLVTEEDSKPRRKVSLESESAGNSLGGWWLGVAIALIVVTAFGAGFLIVRPLLPSSSK</sequence>